<evidence type="ECO:0000256" key="20">
    <source>
        <dbReference type="RuleBase" id="RU004494"/>
    </source>
</evidence>
<dbReference type="GO" id="GO:0005886">
    <property type="term" value="C:plasma membrane"/>
    <property type="evidence" value="ECO:0007669"/>
    <property type="project" value="UniProtKB-SubCell"/>
</dbReference>
<keyword evidence="10" id="KW-0001">2Fe-2S</keyword>
<evidence type="ECO:0000256" key="13">
    <source>
        <dbReference type="ARBA" id="ARBA00022982"/>
    </source>
</evidence>
<organism evidence="23 24">
    <name type="scientific">Rhodomicrobium udaipurense</name>
    <dbReference type="NCBI Taxonomy" id="1202716"/>
    <lineage>
        <taxon>Bacteria</taxon>
        <taxon>Pseudomonadati</taxon>
        <taxon>Pseudomonadota</taxon>
        <taxon>Alphaproteobacteria</taxon>
        <taxon>Hyphomicrobiales</taxon>
        <taxon>Hyphomicrobiaceae</taxon>
        <taxon>Rhodomicrobium</taxon>
    </lineage>
</organism>
<dbReference type="PROSITE" id="PS51296">
    <property type="entry name" value="RIESKE"/>
    <property type="match status" value="1"/>
</dbReference>
<feature type="domain" description="Rieske" evidence="22">
    <location>
        <begin position="88"/>
        <end position="192"/>
    </location>
</feature>
<dbReference type="Proteomes" id="UP000623250">
    <property type="component" value="Unassembled WGS sequence"/>
</dbReference>
<comment type="similarity">
    <text evidence="3">Belongs to the Rieske iron-sulfur protein family.</text>
</comment>
<reference evidence="23 24" key="1">
    <citation type="submission" date="2020-12" db="EMBL/GenBank/DDBJ databases">
        <title>Revised draft genomes of Rhodomicrobium vannielii ATCC 17100 and Rhodomicrobium udaipurense JA643.</title>
        <authorList>
            <person name="Conners E.M."/>
            <person name="Davenport E.J."/>
            <person name="Bose A."/>
        </authorList>
    </citation>
    <scope>NUCLEOTIDE SEQUENCE [LARGE SCALE GENOMIC DNA]</scope>
    <source>
        <strain evidence="23 24">JA643</strain>
    </source>
</reference>
<dbReference type="GO" id="GO:0051537">
    <property type="term" value="F:2 iron, 2 sulfur cluster binding"/>
    <property type="evidence" value="ECO:0007669"/>
    <property type="project" value="UniProtKB-KW"/>
</dbReference>
<dbReference type="InterPro" id="IPR005805">
    <property type="entry name" value="Rieske_Fe-S_prot_C"/>
</dbReference>
<dbReference type="PRINTS" id="PR00162">
    <property type="entry name" value="RIESKE"/>
</dbReference>
<evidence type="ECO:0000256" key="7">
    <source>
        <dbReference type="ARBA" id="ARBA00022448"/>
    </source>
</evidence>
<dbReference type="InterPro" id="IPR036922">
    <property type="entry name" value="Rieske_2Fe-2S_sf"/>
</dbReference>
<dbReference type="GO" id="GO:0046872">
    <property type="term" value="F:metal ion binding"/>
    <property type="evidence" value="ECO:0007669"/>
    <property type="project" value="UniProtKB-KW"/>
</dbReference>
<dbReference type="Pfam" id="PF10399">
    <property type="entry name" value="UCR_Fe-S_N"/>
    <property type="match status" value="1"/>
</dbReference>
<dbReference type="InterPro" id="IPR017941">
    <property type="entry name" value="Rieske_2Fe-2S"/>
</dbReference>
<sequence length="194" mass="20723">MATTYDGDQGDVSRRDFIYLATTAFAAVGAAAALWPLIDQMNPDASALSLASIDVDLTPVPEGAAITVLWRGKPVFIRHRTAEEIKKAQAVQVAELKDPYAEVLGAPSDLPATDANRTKDGKSQWLVLIGICTHLGCVPKGQAPGDEKGPYGGWFCPCHGSMYDTAGRIRQGPAPRNLDVPPYQFTADTKILIG</sequence>
<evidence type="ECO:0000256" key="16">
    <source>
        <dbReference type="ARBA" id="ARBA00023014"/>
    </source>
</evidence>
<feature type="transmembrane region" description="Helical" evidence="20">
    <location>
        <begin position="17"/>
        <end position="38"/>
    </location>
</feature>
<accession>A0A8I1GDR7</accession>
<evidence type="ECO:0000313" key="23">
    <source>
        <dbReference type="EMBL" id="MBJ7545162.1"/>
    </source>
</evidence>
<dbReference type="NCBIfam" id="TIGR01409">
    <property type="entry name" value="TAT_signal_seq"/>
    <property type="match status" value="1"/>
</dbReference>
<dbReference type="GO" id="GO:0008121">
    <property type="term" value="F:quinol-cytochrome-c reductase activity"/>
    <property type="evidence" value="ECO:0007669"/>
    <property type="project" value="UniProtKB-EC"/>
</dbReference>
<evidence type="ECO:0000256" key="11">
    <source>
        <dbReference type="ARBA" id="ARBA00022723"/>
    </source>
</evidence>
<evidence type="ECO:0000259" key="22">
    <source>
        <dbReference type="PROSITE" id="PS51296"/>
    </source>
</evidence>
<keyword evidence="12" id="KW-1278">Translocase</keyword>
<dbReference type="InterPro" id="IPR019470">
    <property type="entry name" value="Ubiq_cytC_Rdtase_Fe-S_su_TAT"/>
</dbReference>
<evidence type="ECO:0000256" key="18">
    <source>
        <dbReference type="ARBA" id="ARBA00023157"/>
    </source>
</evidence>
<dbReference type="RefSeq" id="WP_037237174.1">
    <property type="nucleotide sequence ID" value="NZ_JAEMUK010000087.1"/>
</dbReference>
<comment type="caution">
    <text evidence="23">The sequence shown here is derived from an EMBL/GenBank/DDBJ whole genome shotgun (WGS) entry which is preliminary data.</text>
</comment>
<keyword evidence="17 20" id="KW-0472">Membrane</keyword>
<evidence type="ECO:0000256" key="3">
    <source>
        <dbReference type="ARBA" id="ARBA00010651"/>
    </source>
</evidence>
<evidence type="ECO:0000313" key="24">
    <source>
        <dbReference type="Proteomes" id="UP000623250"/>
    </source>
</evidence>
<dbReference type="InterPro" id="IPR019546">
    <property type="entry name" value="TAT_signal_bac_arc"/>
</dbReference>
<dbReference type="NCBIfam" id="TIGR01416">
    <property type="entry name" value="Rieske_proteo"/>
    <property type="match status" value="1"/>
</dbReference>
<keyword evidence="8" id="KW-1003">Cell membrane</keyword>
<evidence type="ECO:0000256" key="6">
    <source>
        <dbReference type="ARBA" id="ARBA00019816"/>
    </source>
</evidence>
<evidence type="ECO:0000256" key="5">
    <source>
        <dbReference type="ARBA" id="ARBA00012951"/>
    </source>
</evidence>
<evidence type="ECO:0000256" key="2">
    <source>
        <dbReference type="ARBA" id="ARBA00004162"/>
    </source>
</evidence>
<keyword evidence="16" id="KW-0411">Iron-sulfur</keyword>
<comment type="function">
    <text evidence="1">Component of the ubiquinol-cytochrome c reductase complex (complex III or cytochrome b-c1 complex), which is a respiratory chain that generates an electrochemical potential coupled to ATP synthesis.</text>
</comment>
<comment type="subunit">
    <text evidence="4 21">The main subunits of complex b-c1 are: cytochrome b, cytochrome c1 and the Rieske protein.</text>
</comment>
<keyword evidence="13 20" id="KW-0249">Electron transport</keyword>
<keyword evidence="18" id="KW-1015">Disulfide bond</keyword>
<dbReference type="EC" id="7.1.1.8" evidence="5 20"/>
<evidence type="ECO:0000256" key="1">
    <source>
        <dbReference type="ARBA" id="ARBA00002444"/>
    </source>
</evidence>
<evidence type="ECO:0000256" key="4">
    <source>
        <dbReference type="ARBA" id="ARBA00011649"/>
    </source>
</evidence>
<dbReference type="PROSITE" id="PS51318">
    <property type="entry name" value="TAT"/>
    <property type="match status" value="1"/>
</dbReference>
<comment type="subcellular location">
    <subcellularLocation>
        <location evidence="2">Cell membrane</location>
        <topology evidence="2">Single-pass membrane protein</topology>
    </subcellularLocation>
</comment>
<dbReference type="EMBL" id="JAEMUK010000087">
    <property type="protein sequence ID" value="MBJ7545162.1"/>
    <property type="molecule type" value="Genomic_DNA"/>
</dbReference>
<dbReference type="FunFam" id="2.102.10.10:FF:000001">
    <property type="entry name" value="Cytochrome b-c1 complex subunit Rieske, mitochondrial"/>
    <property type="match status" value="1"/>
</dbReference>
<name>A0A8I1GDR7_9HYPH</name>
<evidence type="ECO:0000256" key="17">
    <source>
        <dbReference type="ARBA" id="ARBA00023136"/>
    </source>
</evidence>
<dbReference type="CDD" id="cd03470">
    <property type="entry name" value="Rieske_cytochrome_bc1"/>
    <property type="match status" value="1"/>
</dbReference>
<evidence type="ECO:0000256" key="8">
    <source>
        <dbReference type="ARBA" id="ARBA00022475"/>
    </source>
</evidence>
<keyword evidence="9 20" id="KW-0812">Transmembrane</keyword>
<dbReference type="InterPro" id="IPR006317">
    <property type="entry name" value="Ubiquinol_cyt_c_Rdtase_Fe-S-su"/>
</dbReference>
<keyword evidence="24" id="KW-1185">Reference proteome</keyword>
<keyword evidence="11" id="KW-0479">Metal-binding</keyword>
<evidence type="ECO:0000256" key="21">
    <source>
        <dbReference type="RuleBase" id="RU004497"/>
    </source>
</evidence>
<dbReference type="Gene3D" id="2.102.10.10">
    <property type="entry name" value="Rieske [2Fe-2S] iron-sulphur domain"/>
    <property type="match status" value="1"/>
</dbReference>
<dbReference type="InterPro" id="IPR014349">
    <property type="entry name" value="Rieske_Fe-S_prot"/>
</dbReference>
<evidence type="ECO:0000256" key="9">
    <source>
        <dbReference type="ARBA" id="ARBA00022692"/>
    </source>
</evidence>
<comment type="catalytic activity">
    <reaction evidence="19 20">
        <text>a quinol + 2 Fe(III)-[cytochrome c](out) = a quinone + 2 Fe(II)-[cytochrome c](out) + 2 H(+)(out)</text>
        <dbReference type="Rhea" id="RHEA:11484"/>
        <dbReference type="Rhea" id="RHEA-COMP:10350"/>
        <dbReference type="Rhea" id="RHEA-COMP:14399"/>
        <dbReference type="ChEBI" id="CHEBI:15378"/>
        <dbReference type="ChEBI" id="CHEBI:24646"/>
        <dbReference type="ChEBI" id="CHEBI:29033"/>
        <dbReference type="ChEBI" id="CHEBI:29034"/>
        <dbReference type="ChEBI" id="CHEBI:132124"/>
        <dbReference type="EC" id="7.1.1.8"/>
    </reaction>
</comment>
<comment type="cofactor">
    <cofactor evidence="20">
        <name>[2Fe-2S] cluster</name>
        <dbReference type="ChEBI" id="CHEBI:190135"/>
    </cofactor>
    <text evidence="20">Binds 1 [2Fe-2S] cluster per subunit.</text>
</comment>
<comment type="miscellaneous">
    <text evidence="20">The Rieske protein is a high potential 2Fe-2S protein.</text>
</comment>
<keyword evidence="15" id="KW-0408">Iron</keyword>
<dbReference type="SUPFAM" id="SSF50022">
    <property type="entry name" value="ISP domain"/>
    <property type="match status" value="1"/>
</dbReference>
<keyword evidence="7 20" id="KW-0813">Transport</keyword>
<evidence type="ECO:0000256" key="10">
    <source>
        <dbReference type="ARBA" id="ARBA00022714"/>
    </source>
</evidence>
<evidence type="ECO:0000256" key="12">
    <source>
        <dbReference type="ARBA" id="ARBA00022967"/>
    </source>
</evidence>
<dbReference type="Gene3D" id="1.20.5.510">
    <property type="entry name" value="Single helix bin"/>
    <property type="match status" value="1"/>
</dbReference>
<evidence type="ECO:0000256" key="14">
    <source>
        <dbReference type="ARBA" id="ARBA00022989"/>
    </source>
</evidence>
<dbReference type="Pfam" id="PF00355">
    <property type="entry name" value="Rieske"/>
    <property type="match status" value="1"/>
</dbReference>
<dbReference type="AlphaFoldDB" id="A0A8I1GDR7"/>
<evidence type="ECO:0000256" key="15">
    <source>
        <dbReference type="ARBA" id="ARBA00023004"/>
    </source>
</evidence>
<evidence type="ECO:0000256" key="19">
    <source>
        <dbReference type="ARBA" id="ARBA00029351"/>
    </source>
</evidence>
<gene>
    <name evidence="23" type="primary">petA</name>
    <name evidence="23" type="ORF">JDN41_16540</name>
</gene>
<keyword evidence="14 20" id="KW-1133">Transmembrane helix</keyword>
<dbReference type="PANTHER" id="PTHR10134">
    <property type="entry name" value="CYTOCHROME B-C1 COMPLEX SUBUNIT RIESKE, MITOCHONDRIAL"/>
    <property type="match status" value="1"/>
</dbReference>
<protein>
    <recommendedName>
        <fullName evidence="6 20">Ubiquinol-cytochrome c reductase iron-sulfur subunit</fullName>
        <ecNumber evidence="5 20">7.1.1.8</ecNumber>
    </recommendedName>
</protein>
<dbReference type="InterPro" id="IPR006311">
    <property type="entry name" value="TAT_signal"/>
</dbReference>
<proteinExistence type="inferred from homology"/>